<organism evidence="4 5">
    <name type="scientific">Saxophila tyrrhenica</name>
    <dbReference type="NCBI Taxonomy" id="1690608"/>
    <lineage>
        <taxon>Eukaryota</taxon>
        <taxon>Fungi</taxon>
        <taxon>Dikarya</taxon>
        <taxon>Ascomycota</taxon>
        <taxon>Pezizomycotina</taxon>
        <taxon>Dothideomycetes</taxon>
        <taxon>Dothideomycetidae</taxon>
        <taxon>Mycosphaerellales</taxon>
        <taxon>Extremaceae</taxon>
        <taxon>Saxophila</taxon>
    </lineage>
</organism>
<dbReference type="InterPro" id="IPR013766">
    <property type="entry name" value="Thioredoxin_domain"/>
</dbReference>
<evidence type="ECO:0000259" key="3">
    <source>
        <dbReference type="Pfam" id="PF00085"/>
    </source>
</evidence>
<dbReference type="PANTHER" id="PTHR46115">
    <property type="entry name" value="THIOREDOXIN-LIKE PROTEIN 1"/>
    <property type="match status" value="1"/>
</dbReference>
<sequence length="95" mass="10482">MADGVAILEGTTTWCTQCKAIKPFVDQMVQKYPDARFYQYDTEQAEDIAQELGVNVMPSFHIFKDGDVMQSVTGAKGAALEKAIKENYDGKVVDA</sequence>
<evidence type="ECO:0000256" key="2">
    <source>
        <dbReference type="ARBA" id="ARBA00023157"/>
    </source>
</evidence>
<comment type="caution">
    <text evidence="4">The sequence shown here is derived from an EMBL/GenBank/DDBJ whole genome shotgun (WGS) entry which is preliminary data.</text>
</comment>
<evidence type="ECO:0000313" key="5">
    <source>
        <dbReference type="Proteomes" id="UP001337655"/>
    </source>
</evidence>
<dbReference type="AlphaFoldDB" id="A0AAV9PHX4"/>
<dbReference type="Gene3D" id="3.40.30.10">
    <property type="entry name" value="Glutaredoxin"/>
    <property type="match status" value="1"/>
</dbReference>
<feature type="domain" description="Thioredoxin" evidence="3">
    <location>
        <begin position="5"/>
        <end position="85"/>
    </location>
</feature>
<keyword evidence="2" id="KW-1015">Disulfide bond</keyword>
<dbReference type="SUPFAM" id="SSF52833">
    <property type="entry name" value="Thioredoxin-like"/>
    <property type="match status" value="1"/>
</dbReference>
<accession>A0AAV9PHX4</accession>
<comment type="similarity">
    <text evidence="1">Belongs to the thioredoxin family.</text>
</comment>
<dbReference type="EMBL" id="JAVRRT010000005">
    <property type="protein sequence ID" value="KAK5171827.1"/>
    <property type="molecule type" value="Genomic_DNA"/>
</dbReference>
<dbReference type="Proteomes" id="UP001337655">
    <property type="component" value="Unassembled WGS sequence"/>
</dbReference>
<evidence type="ECO:0000256" key="1">
    <source>
        <dbReference type="ARBA" id="ARBA00008987"/>
    </source>
</evidence>
<keyword evidence="5" id="KW-1185">Reference proteome</keyword>
<reference evidence="4 5" key="1">
    <citation type="submission" date="2023-08" db="EMBL/GenBank/DDBJ databases">
        <title>Black Yeasts Isolated from many extreme environments.</title>
        <authorList>
            <person name="Coleine C."/>
            <person name="Stajich J.E."/>
            <person name="Selbmann L."/>
        </authorList>
    </citation>
    <scope>NUCLEOTIDE SEQUENCE [LARGE SCALE GENOMIC DNA]</scope>
    <source>
        <strain evidence="4 5">CCFEE 5935</strain>
    </source>
</reference>
<name>A0AAV9PHX4_9PEZI</name>
<dbReference type="InterPro" id="IPR036249">
    <property type="entry name" value="Thioredoxin-like_sf"/>
</dbReference>
<dbReference type="CDD" id="cd02947">
    <property type="entry name" value="TRX_family"/>
    <property type="match status" value="1"/>
</dbReference>
<protein>
    <recommendedName>
        <fullName evidence="3">Thioredoxin domain-containing protein</fullName>
    </recommendedName>
</protein>
<dbReference type="Pfam" id="PF00085">
    <property type="entry name" value="Thioredoxin"/>
    <property type="match status" value="1"/>
</dbReference>
<evidence type="ECO:0000313" key="4">
    <source>
        <dbReference type="EMBL" id="KAK5171827.1"/>
    </source>
</evidence>
<proteinExistence type="inferred from homology"/>
<dbReference type="RefSeq" id="XP_064660671.1">
    <property type="nucleotide sequence ID" value="XM_064800720.1"/>
</dbReference>
<gene>
    <name evidence="4" type="ORF">LTR77_003463</name>
</gene>
<dbReference type="GeneID" id="89924810"/>